<evidence type="ECO:0000313" key="1">
    <source>
        <dbReference type="EMBL" id="WMT14578.1"/>
    </source>
</evidence>
<sequence>MSAKYVLITRFPLKNNIDSEQFKTLQNNPDKKYFLSDEPGINELLELRAFDNIAAIAPYEAELETAFQTFAKDLTGDVRRELVKFVEAPIDSANSLPETEYIQLRHVEVPAENYNQYRHWREETIFNVVRDNKDKITSFGAYHSLISGQPGVMFISAFTGDKDTYRTAFTNERYQTIIQQAGDNYITGGNEGLYTRFYRSISYC</sequence>
<protein>
    <recommendedName>
        <fullName evidence="3">EthD domain-containing protein</fullName>
    </recommendedName>
</protein>
<keyword evidence="2" id="KW-1185">Reference proteome</keyword>
<dbReference type="Proteomes" id="UP001235341">
    <property type="component" value="Chromosome"/>
</dbReference>
<dbReference type="EMBL" id="CP133586">
    <property type="protein sequence ID" value="WMT14578.1"/>
    <property type="molecule type" value="Genomic_DNA"/>
</dbReference>
<accession>A0ABY9PP75</accession>
<name>A0ABY9PP75_SERFO</name>
<evidence type="ECO:0000313" key="2">
    <source>
        <dbReference type="Proteomes" id="UP001235341"/>
    </source>
</evidence>
<proteinExistence type="predicted"/>
<dbReference type="RefSeq" id="WP_309205556.1">
    <property type="nucleotide sequence ID" value="NZ_CP133586.1"/>
</dbReference>
<reference evidence="1 2" key="1">
    <citation type="submission" date="2023-08" db="EMBL/GenBank/DDBJ databases">
        <title>Complete Genome and Methylome dissection of Serratia fonticola NEB369.</title>
        <authorList>
            <person name="Fomenkov A."/>
            <person name="Roberts R.D."/>
        </authorList>
    </citation>
    <scope>NUCLEOTIDE SEQUENCE [LARGE SCALE GENOMIC DNA]</scope>
    <source>
        <strain evidence="1 2">NEB369</strain>
    </source>
</reference>
<evidence type="ECO:0008006" key="3">
    <source>
        <dbReference type="Google" id="ProtNLM"/>
    </source>
</evidence>
<gene>
    <name evidence="1" type="ORF">RFB13_25935</name>
</gene>
<organism evidence="1 2">
    <name type="scientific">Serratia fonticola</name>
    <dbReference type="NCBI Taxonomy" id="47917"/>
    <lineage>
        <taxon>Bacteria</taxon>
        <taxon>Pseudomonadati</taxon>
        <taxon>Pseudomonadota</taxon>
        <taxon>Gammaproteobacteria</taxon>
        <taxon>Enterobacterales</taxon>
        <taxon>Yersiniaceae</taxon>
        <taxon>Serratia</taxon>
    </lineage>
</organism>